<evidence type="ECO:0000313" key="2">
    <source>
        <dbReference type="Proteomes" id="UP001642484"/>
    </source>
</evidence>
<keyword evidence="2" id="KW-1185">Reference proteome</keyword>
<name>A0ABP0RQQ8_9DINO</name>
<proteinExistence type="predicted"/>
<reference evidence="1 2" key="1">
    <citation type="submission" date="2024-02" db="EMBL/GenBank/DDBJ databases">
        <authorList>
            <person name="Chen Y."/>
            <person name="Shah S."/>
            <person name="Dougan E. K."/>
            <person name="Thang M."/>
            <person name="Chan C."/>
        </authorList>
    </citation>
    <scope>NUCLEOTIDE SEQUENCE [LARGE SCALE GENOMIC DNA]</scope>
</reference>
<dbReference type="EMBL" id="CAXAMN010026384">
    <property type="protein sequence ID" value="CAK9102639.1"/>
    <property type="molecule type" value="Genomic_DNA"/>
</dbReference>
<organism evidence="1 2">
    <name type="scientific">Durusdinium trenchii</name>
    <dbReference type="NCBI Taxonomy" id="1381693"/>
    <lineage>
        <taxon>Eukaryota</taxon>
        <taxon>Sar</taxon>
        <taxon>Alveolata</taxon>
        <taxon>Dinophyceae</taxon>
        <taxon>Suessiales</taxon>
        <taxon>Symbiodiniaceae</taxon>
        <taxon>Durusdinium</taxon>
    </lineage>
</organism>
<comment type="caution">
    <text evidence="1">The sequence shown here is derived from an EMBL/GenBank/DDBJ whole genome shotgun (WGS) entry which is preliminary data.</text>
</comment>
<dbReference type="Proteomes" id="UP001642484">
    <property type="component" value="Unassembled WGS sequence"/>
</dbReference>
<accession>A0ABP0RQQ8</accession>
<gene>
    <name evidence="1" type="ORF">CCMP2556_LOCUS48282</name>
</gene>
<protein>
    <submittedName>
        <fullName evidence="1">Uncharacterized protein</fullName>
    </submittedName>
</protein>
<evidence type="ECO:0000313" key="1">
    <source>
        <dbReference type="EMBL" id="CAK9102639.1"/>
    </source>
</evidence>
<sequence length="240" mass="27118">MGKVQRCPRSKLIISILKNRHCIKKKFGFLTKSLLEEPELYSEEEISRLLLTIDELRKRLENIRVVSMDAGPGVASSVDSIMEKVGLKDIVDSSFASGLPRNPPVLKGVFERLYSDAIQRIQRYSLIRQQMLLANKTYASVVDAISATDAEEAKKIPDFDAVNDTTDSTIRGMWYQTEYLFRRACEYAMAQGVEASLIKAQQSLVSEFEALVRLASTQTLCFYILKRLMFVGHAHVSSNK</sequence>